<accession>A0A0F9XE70</accession>
<evidence type="ECO:0000313" key="1">
    <source>
        <dbReference type="EMBL" id="KKN90073.1"/>
    </source>
</evidence>
<protein>
    <submittedName>
        <fullName evidence="1">Uncharacterized protein</fullName>
    </submittedName>
</protein>
<organism evidence="1">
    <name type="scientific">marine sediment metagenome</name>
    <dbReference type="NCBI Taxonomy" id="412755"/>
    <lineage>
        <taxon>unclassified sequences</taxon>
        <taxon>metagenomes</taxon>
        <taxon>ecological metagenomes</taxon>
    </lineage>
</organism>
<reference evidence="1" key="1">
    <citation type="journal article" date="2015" name="Nature">
        <title>Complex archaea that bridge the gap between prokaryotes and eukaryotes.</title>
        <authorList>
            <person name="Spang A."/>
            <person name="Saw J.H."/>
            <person name="Jorgensen S.L."/>
            <person name="Zaremba-Niedzwiedzka K."/>
            <person name="Martijn J."/>
            <person name="Lind A.E."/>
            <person name="van Eijk R."/>
            <person name="Schleper C."/>
            <person name="Guy L."/>
            <person name="Ettema T.J."/>
        </authorList>
    </citation>
    <scope>NUCLEOTIDE SEQUENCE</scope>
</reference>
<comment type="caution">
    <text evidence="1">The sequence shown here is derived from an EMBL/GenBank/DDBJ whole genome shotgun (WGS) entry which is preliminary data.</text>
</comment>
<proteinExistence type="predicted"/>
<dbReference type="EMBL" id="LAZR01000113">
    <property type="protein sequence ID" value="KKN90073.1"/>
    <property type="molecule type" value="Genomic_DNA"/>
</dbReference>
<gene>
    <name evidence="1" type="ORF">LCGC14_0231860</name>
</gene>
<name>A0A0F9XE70_9ZZZZ</name>
<sequence length="484" mass="51813">MTSIPTAGYFIDGARTNLEAKTAQDEMLEVLREELGGNAIAELTISSGSVTATQGLHSIDTESDAGDDYLDNIIQTNLDAGHLLLIRAEDAGRTINVRHSQGGAGEIITAEASTIVLDDTNKWILLVRKGTQWLEVFKSYRAVKGADITSASPLVIGPVGNYFDVVGAVDFAVMTVAADRWFMLHFDSALTITHGGSLALPNGRDIETAAGTELTCMSIGVNSVRVLSVSPPVTQPVFFEESSDITLVETDHGRTLHITDTATVTLPDAAAAGPGWTIRVMKYSAGVERPATIVPAGADTIELWADPGLTSILLFTSGDYLDLISTGSGWVASGEVIVKMSVILNAETQVVANTTNTVVEFDAVGADTHSGWEGVQPYHYEIPFSGYYLLNTVVIVDEGSSPHGWDVSIRRVVSGPSTEWIALTRNLMPGTGDEDNLSLLSMWNWLAKGEEVLVMVRQDSGGNLNIQGSTVRQEQTQFEIVRLG</sequence>
<dbReference type="AlphaFoldDB" id="A0A0F9XE70"/>